<keyword evidence="3" id="KW-1185">Reference proteome</keyword>
<accession>A0A2J8A4U2</accession>
<protein>
    <submittedName>
        <fullName evidence="2">Uncharacterized protein</fullName>
    </submittedName>
</protein>
<reference evidence="2 3" key="1">
    <citation type="journal article" date="2017" name="Mol. Biol. Evol.">
        <title>The 4-celled Tetrabaena socialis nuclear genome reveals the essential components for genetic control of cell number at the origin of multicellularity in the volvocine lineage.</title>
        <authorList>
            <person name="Featherston J."/>
            <person name="Arakaki Y."/>
            <person name="Hanschen E.R."/>
            <person name="Ferris P.J."/>
            <person name="Michod R.E."/>
            <person name="Olson B.J.S.C."/>
            <person name="Nozaki H."/>
            <person name="Durand P.M."/>
        </authorList>
    </citation>
    <scope>NUCLEOTIDE SEQUENCE [LARGE SCALE GENOMIC DNA]</scope>
    <source>
        <strain evidence="2 3">NIES-571</strain>
    </source>
</reference>
<dbReference type="AlphaFoldDB" id="A0A2J8A4U2"/>
<feature type="region of interest" description="Disordered" evidence="1">
    <location>
        <begin position="120"/>
        <end position="160"/>
    </location>
</feature>
<dbReference type="OrthoDB" id="540994at2759"/>
<evidence type="ECO:0000313" key="3">
    <source>
        <dbReference type="Proteomes" id="UP000236333"/>
    </source>
</evidence>
<gene>
    <name evidence="2" type="ORF">TSOC_006006</name>
</gene>
<proteinExistence type="predicted"/>
<sequence length="202" mass="21973">MPNFACSQYGEQAKSIDRRKHLNYLLNDYSEENKRVYGDTMPQSGSLIQPVRAAEEPKRATTALEDKAAESRQLAAMINNRRTPTGQFFADTNFSPTIYEKQSPPATYEGRNPTEAAVHTMRSSGGRQGAEDGQYVSPPFADTFGGGGVTLPPLEGSGKRPSWVLPWQTGDRAAGGTLAASIRHKRTPIGAFANLDLAKVNK</sequence>
<comment type="caution">
    <text evidence="2">The sequence shown here is derived from an EMBL/GenBank/DDBJ whole genome shotgun (WGS) entry which is preliminary data.</text>
</comment>
<organism evidence="2 3">
    <name type="scientific">Tetrabaena socialis</name>
    <dbReference type="NCBI Taxonomy" id="47790"/>
    <lineage>
        <taxon>Eukaryota</taxon>
        <taxon>Viridiplantae</taxon>
        <taxon>Chlorophyta</taxon>
        <taxon>core chlorophytes</taxon>
        <taxon>Chlorophyceae</taxon>
        <taxon>CS clade</taxon>
        <taxon>Chlamydomonadales</taxon>
        <taxon>Tetrabaenaceae</taxon>
        <taxon>Tetrabaena</taxon>
    </lineage>
</organism>
<evidence type="ECO:0000313" key="2">
    <source>
        <dbReference type="EMBL" id="PNH07544.1"/>
    </source>
</evidence>
<dbReference type="Proteomes" id="UP000236333">
    <property type="component" value="Unassembled WGS sequence"/>
</dbReference>
<evidence type="ECO:0000256" key="1">
    <source>
        <dbReference type="SAM" id="MobiDB-lite"/>
    </source>
</evidence>
<dbReference type="EMBL" id="PGGS01000175">
    <property type="protein sequence ID" value="PNH07544.1"/>
    <property type="molecule type" value="Genomic_DNA"/>
</dbReference>
<name>A0A2J8A4U2_9CHLO</name>